<evidence type="ECO:0000256" key="2">
    <source>
        <dbReference type="ARBA" id="ARBA00022801"/>
    </source>
</evidence>
<dbReference type="InterPro" id="IPR003736">
    <property type="entry name" value="PAAI_dom"/>
</dbReference>
<protein>
    <recommendedName>
        <fullName evidence="3">Thioesterase domain-containing protein</fullName>
    </recommendedName>
</protein>
<dbReference type="GO" id="GO:0047617">
    <property type="term" value="F:fatty acyl-CoA hydrolase activity"/>
    <property type="evidence" value="ECO:0007669"/>
    <property type="project" value="InterPro"/>
</dbReference>
<dbReference type="OrthoDB" id="46529at2759"/>
<dbReference type="PANTHER" id="PTHR21660">
    <property type="entry name" value="THIOESTERASE SUPERFAMILY MEMBER-RELATED"/>
    <property type="match status" value="1"/>
</dbReference>
<dbReference type="Pfam" id="PF03061">
    <property type="entry name" value="4HBT"/>
    <property type="match status" value="1"/>
</dbReference>
<keyword evidence="2" id="KW-0378">Hydrolase</keyword>
<feature type="domain" description="Thioesterase" evidence="3">
    <location>
        <begin position="64"/>
        <end position="143"/>
    </location>
</feature>
<dbReference type="EMBL" id="CBTN010000001">
    <property type="protein sequence ID" value="CDH48245.1"/>
    <property type="molecule type" value="Genomic_DNA"/>
</dbReference>
<proteinExistence type="inferred from homology"/>
<evidence type="ECO:0000313" key="5">
    <source>
        <dbReference type="Proteomes" id="UP000027586"/>
    </source>
</evidence>
<dbReference type="Gene3D" id="3.10.129.10">
    <property type="entry name" value="Hotdog Thioesterase"/>
    <property type="match status" value="1"/>
</dbReference>
<accession>A0A068REV0</accession>
<dbReference type="Proteomes" id="UP000027586">
    <property type="component" value="Unassembled WGS sequence"/>
</dbReference>
<dbReference type="SUPFAM" id="SSF54637">
    <property type="entry name" value="Thioesterase/thiol ester dehydrase-isomerase"/>
    <property type="match status" value="1"/>
</dbReference>
<dbReference type="InterPro" id="IPR006683">
    <property type="entry name" value="Thioestr_dom"/>
</dbReference>
<dbReference type="InterPro" id="IPR039298">
    <property type="entry name" value="ACOT13"/>
</dbReference>
<evidence type="ECO:0000256" key="1">
    <source>
        <dbReference type="ARBA" id="ARBA00008324"/>
    </source>
</evidence>
<keyword evidence="5" id="KW-1185">Reference proteome</keyword>
<dbReference type="CDD" id="cd03443">
    <property type="entry name" value="PaaI_thioesterase"/>
    <property type="match status" value="1"/>
</dbReference>
<sequence>MKITPEAAAKYPDLDDLVKLYSRRNQQAIFWEDQVHAHLSIVDAQPNKLVWEFDVEEKHCNQLGNMHGGCVATIIDICSSFAILVFEGKRKWKLIGVSTDLGVSYMRGIPAGRKARLECDVQRVGKTLANIYTKVYDEAGNLCYAGSHTKYCIDANL</sequence>
<dbReference type="NCBIfam" id="TIGR00369">
    <property type="entry name" value="unchar_dom_1"/>
    <property type="match status" value="1"/>
</dbReference>
<evidence type="ECO:0000313" key="4">
    <source>
        <dbReference type="EMBL" id="CDH48245.1"/>
    </source>
</evidence>
<dbReference type="AlphaFoldDB" id="A0A068REV0"/>
<comment type="similarity">
    <text evidence="1">Belongs to the thioesterase PaaI family.</text>
</comment>
<dbReference type="VEuPathDB" id="FungiDB:LCOR_00043.1"/>
<dbReference type="PANTHER" id="PTHR21660:SF1">
    <property type="entry name" value="ACYL-COENZYME A THIOESTERASE 13"/>
    <property type="match status" value="1"/>
</dbReference>
<name>A0A068REV0_9FUNG</name>
<reference evidence="4" key="1">
    <citation type="submission" date="2013-08" db="EMBL/GenBank/DDBJ databases">
        <title>Gene expansion shapes genome architecture in the human pathogen Lichtheimia corymbifera: an evolutionary genomics analysis in the ancient terrestrial Mucorales (Mucoromycotina).</title>
        <authorList>
            <person name="Schwartze V.U."/>
            <person name="Winter S."/>
            <person name="Shelest E."/>
            <person name="Marcet-Houben M."/>
            <person name="Horn F."/>
            <person name="Wehner S."/>
            <person name="Hoffmann K."/>
            <person name="Riege K."/>
            <person name="Sammeth M."/>
            <person name="Nowrousian M."/>
            <person name="Valiante V."/>
            <person name="Linde J."/>
            <person name="Jacobsen I.D."/>
            <person name="Marz M."/>
            <person name="Brakhage A.A."/>
            <person name="Gabaldon T."/>
            <person name="Bocker S."/>
            <person name="Voigt K."/>
        </authorList>
    </citation>
    <scope>NUCLEOTIDE SEQUENCE [LARGE SCALE GENOMIC DNA]</scope>
    <source>
        <strain evidence="4">FSU 9682</strain>
    </source>
</reference>
<dbReference type="STRING" id="1263082.A0A068REV0"/>
<comment type="caution">
    <text evidence="4">The sequence shown here is derived from an EMBL/GenBank/DDBJ whole genome shotgun (WGS) entry which is preliminary data.</text>
</comment>
<dbReference type="InterPro" id="IPR029069">
    <property type="entry name" value="HotDog_dom_sf"/>
</dbReference>
<organism evidence="4 5">
    <name type="scientific">Lichtheimia corymbifera JMRC:FSU:9682</name>
    <dbReference type="NCBI Taxonomy" id="1263082"/>
    <lineage>
        <taxon>Eukaryota</taxon>
        <taxon>Fungi</taxon>
        <taxon>Fungi incertae sedis</taxon>
        <taxon>Mucoromycota</taxon>
        <taxon>Mucoromycotina</taxon>
        <taxon>Mucoromycetes</taxon>
        <taxon>Mucorales</taxon>
        <taxon>Lichtheimiaceae</taxon>
        <taxon>Lichtheimia</taxon>
    </lineage>
</organism>
<evidence type="ECO:0000259" key="3">
    <source>
        <dbReference type="Pfam" id="PF03061"/>
    </source>
</evidence>
<gene>
    <name evidence="4" type="ORF">LCOR_00043.1</name>
</gene>